<dbReference type="InterPro" id="IPR042651">
    <property type="entry name" value="Rgs22"/>
</dbReference>
<dbReference type="InterPro" id="IPR036305">
    <property type="entry name" value="RGS_sf"/>
</dbReference>
<feature type="compositionally biased region" description="Basic residues" evidence="2">
    <location>
        <begin position="1210"/>
        <end position="1221"/>
    </location>
</feature>
<feature type="region of interest" description="Disordered" evidence="2">
    <location>
        <begin position="836"/>
        <end position="878"/>
    </location>
</feature>
<feature type="region of interest" description="Disordered" evidence="2">
    <location>
        <begin position="248"/>
        <end position="314"/>
    </location>
</feature>
<keyword evidence="1" id="KW-0175">Coiled coil</keyword>
<accession>A0AAV4AG48</accession>
<feature type="compositionally biased region" description="Acidic residues" evidence="2">
    <location>
        <begin position="859"/>
        <end position="868"/>
    </location>
</feature>
<feature type="domain" description="RGS" evidence="3">
    <location>
        <begin position="633"/>
        <end position="720"/>
    </location>
</feature>
<feature type="compositionally biased region" description="Basic and acidic residues" evidence="2">
    <location>
        <begin position="1090"/>
        <end position="1109"/>
    </location>
</feature>
<feature type="region of interest" description="Disordered" evidence="2">
    <location>
        <begin position="1025"/>
        <end position="1044"/>
    </location>
</feature>
<dbReference type="SUPFAM" id="SSF48097">
    <property type="entry name" value="Regulator of G-protein signaling, RGS"/>
    <property type="match status" value="2"/>
</dbReference>
<evidence type="ECO:0000256" key="1">
    <source>
        <dbReference type="SAM" id="Coils"/>
    </source>
</evidence>
<dbReference type="GO" id="GO:0009966">
    <property type="term" value="P:regulation of signal transduction"/>
    <property type="evidence" value="ECO:0007669"/>
    <property type="project" value="InterPro"/>
</dbReference>
<dbReference type="GO" id="GO:0001965">
    <property type="term" value="F:G-protein alpha-subunit binding"/>
    <property type="evidence" value="ECO:0007669"/>
    <property type="project" value="InterPro"/>
</dbReference>
<gene>
    <name evidence="4" type="ORF">PoB_003665600</name>
</gene>
<dbReference type="InterPro" id="IPR016137">
    <property type="entry name" value="RGS"/>
</dbReference>
<keyword evidence="5" id="KW-1185">Reference proteome</keyword>
<name>A0AAV4AG48_9GAST</name>
<dbReference type="PANTHER" id="PTHR46583:SF2">
    <property type="entry name" value="RGS DOMAIN-CONTAINING PROTEIN"/>
    <property type="match status" value="1"/>
</dbReference>
<feature type="compositionally biased region" description="Basic and acidic residues" evidence="2">
    <location>
        <begin position="250"/>
        <end position="262"/>
    </location>
</feature>
<dbReference type="PANTHER" id="PTHR46583">
    <property type="entry name" value="REGULATOR OF G-PROTEIN SIGNALING 22"/>
    <property type="match status" value="1"/>
</dbReference>
<evidence type="ECO:0000256" key="2">
    <source>
        <dbReference type="SAM" id="MobiDB-lite"/>
    </source>
</evidence>
<dbReference type="Proteomes" id="UP000735302">
    <property type="component" value="Unassembled WGS sequence"/>
</dbReference>
<sequence>MLSAQYVQATKNLSHSADVDAALEITGENLEDLLAYDDLFLDYFNCFLALPVFPQALVYNRLTGAFDEVEGLRPELMGNLPTISPSLNYGPTDLERERMLEWAREERLPLFLRTQLFRELKLVKLLLRPLEIERQSASRGSSRNIRGYSRATESYISSLSVSGDHSGNDLYDYDDIWGELNYSALYRYQRPGSRALSLPTRVFLDNKSYGLPSSMGSASSRSSDQSSLKALSAVTSRRFGAASTVQFAEFPEKPQEQEDHTKSAAVAPSTGKTTETARQKARISNKVEVIPSTKSVVSKRDSSYKSKPPPSSTEEAFLRGARVLSAPVNYEQYLKMPRLDIHDFEALFGEPEPELGGQSFVQFDEEGVSEEQTETDMRNMEGRLKMTIQQVKEKMIGSHTGFEDFKNFLQGTSGEHLLAFWLDCENFKDTMEDFDDIENMEIRNAHFRDIQDKYKLKLTPDARDQVVRAASNMGLSHTIFLRTQYDVLRRLRAYWMPRFLIHCEMTRQIKLDGESDRENIDPHPQPLAVQKSLPAPPTPVKQTTGRSYLPFFPCISLVHSMPVLPEDARDYATKLLMNVQYDNSSASLRRMFPRQRSNLSAATSRASTPSARKTTKERFVLALSSDRLAGGPFQRYLARLEDPQPLASLLFWEDVTEYGSTEDHSSDRLLRLCHAWNIYNKYLSEDSPHRIILPEREMQRLQASLEKARDFMESSVFDNAKVLAVEKLEKAWIRYLKEDLKTFLDCRVKPGGESPPSTAEAIEITVTEYDVIIERPRPWVRRHTDSSSSERARRLNRALIHADENDLARRAQKRAEALARRKEMERERRKAIRAAYARQREAKRKPTTQSSAHTRLDEELPEGEEGEIGGERPSRVPTFQDMVGNRQVMSMFRKHVTEGDNKDVHNMMQLYNEVESYFALKDGKTKKEAQASLIGKNYLDPAGKKFTPLNNEKVAARAQQEKDRPKTPLLREIQRTILPRVEEVFKEFITRQAEEFGMDPSDLATMSQSELAMRMGNDQAMMSGWNKRKSRGKHASDSDNMHERSNAMGKVGHLEFGSVHVNVLVGDHKGSFARPKPFRPSNVTRQGAKTSDDGEKTDSEDVSQSERQKRGTNFLRKGRGAERLATKRLSILRTISEMDELNTASAGNKDRRKGQAWQSSEIHQDHQNSATSEGVGGTGDPALLGVPPLNLTPSSRGRPQSVKSTSSHRGTVRRGARRKTTGRAQATREDKNEFLAALSQSAMGHLSITMLYFYKYLLKHGEEDGIPQIDKDLFFYIEVQKFKDGSHANSDEEMLKRKVQSIVDCFLDSVYSPTLQ</sequence>
<proteinExistence type="predicted"/>
<feature type="region of interest" description="Disordered" evidence="2">
    <location>
        <begin position="1142"/>
        <end position="1229"/>
    </location>
</feature>
<protein>
    <submittedName>
        <fullName evidence="4">Regulator of G-protein signaling 22</fullName>
    </submittedName>
</protein>
<dbReference type="SMART" id="SM00315">
    <property type="entry name" value="RGS"/>
    <property type="match status" value="2"/>
</dbReference>
<dbReference type="PROSITE" id="PS50132">
    <property type="entry name" value="RGS"/>
    <property type="match status" value="2"/>
</dbReference>
<feature type="compositionally biased region" description="Polar residues" evidence="2">
    <location>
        <begin position="1156"/>
        <end position="1172"/>
    </location>
</feature>
<feature type="non-terminal residue" evidence="4">
    <location>
        <position position="1316"/>
    </location>
</feature>
<evidence type="ECO:0000313" key="4">
    <source>
        <dbReference type="EMBL" id="GFO10151.1"/>
    </source>
</evidence>
<dbReference type="GO" id="GO:0005737">
    <property type="term" value="C:cytoplasm"/>
    <property type="evidence" value="ECO:0007669"/>
    <property type="project" value="TreeGrafter"/>
</dbReference>
<feature type="compositionally biased region" description="Polar residues" evidence="2">
    <location>
        <begin position="1191"/>
        <end position="1208"/>
    </location>
</feature>
<dbReference type="InterPro" id="IPR044926">
    <property type="entry name" value="RGS_subdomain_2"/>
</dbReference>
<feature type="compositionally biased region" description="Basic and acidic residues" evidence="2">
    <location>
        <begin position="1034"/>
        <end position="1044"/>
    </location>
</feature>
<feature type="region of interest" description="Disordered" evidence="2">
    <location>
        <begin position="1070"/>
        <end position="1121"/>
    </location>
</feature>
<dbReference type="GO" id="GO:0005634">
    <property type="term" value="C:nucleus"/>
    <property type="evidence" value="ECO:0007669"/>
    <property type="project" value="TreeGrafter"/>
</dbReference>
<evidence type="ECO:0000259" key="3">
    <source>
        <dbReference type="PROSITE" id="PS50132"/>
    </source>
</evidence>
<dbReference type="EMBL" id="BLXT01004148">
    <property type="protein sequence ID" value="GFO10151.1"/>
    <property type="molecule type" value="Genomic_DNA"/>
</dbReference>
<organism evidence="4 5">
    <name type="scientific">Plakobranchus ocellatus</name>
    <dbReference type="NCBI Taxonomy" id="259542"/>
    <lineage>
        <taxon>Eukaryota</taxon>
        <taxon>Metazoa</taxon>
        <taxon>Spiralia</taxon>
        <taxon>Lophotrochozoa</taxon>
        <taxon>Mollusca</taxon>
        <taxon>Gastropoda</taxon>
        <taxon>Heterobranchia</taxon>
        <taxon>Euthyneura</taxon>
        <taxon>Panpulmonata</taxon>
        <taxon>Sacoglossa</taxon>
        <taxon>Placobranchoidea</taxon>
        <taxon>Plakobranchidae</taxon>
        <taxon>Plakobranchus</taxon>
    </lineage>
</organism>
<reference evidence="4 5" key="1">
    <citation type="journal article" date="2021" name="Elife">
        <title>Chloroplast acquisition without the gene transfer in kleptoplastic sea slugs, Plakobranchus ocellatus.</title>
        <authorList>
            <person name="Maeda T."/>
            <person name="Takahashi S."/>
            <person name="Yoshida T."/>
            <person name="Shimamura S."/>
            <person name="Takaki Y."/>
            <person name="Nagai Y."/>
            <person name="Toyoda A."/>
            <person name="Suzuki Y."/>
            <person name="Arimoto A."/>
            <person name="Ishii H."/>
            <person name="Satoh N."/>
            <person name="Nishiyama T."/>
            <person name="Hasebe M."/>
            <person name="Maruyama T."/>
            <person name="Minagawa J."/>
            <person name="Obokata J."/>
            <person name="Shigenobu S."/>
        </authorList>
    </citation>
    <scope>NUCLEOTIDE SEQUENCE [LARGE SCALE GENOMIC DNA]</scope>
</reference>
<feature type="coiled-coil region" evidence="1">
    <location>
        <begin position="801"/>
        <end position="834"/>
    </location>
</feature>
<evidence type="ECO:0000313" key="5">
    <source>
        <dbReference type="Proteomes" id="UP000735302"/>
    </source>
</evidence>
<feature type="domain" description="RGS" evidence="3">
    <location>
        <begin position="393"/>
        <end position="500"/>
    </location>
</feature>
<feature type="region of interest" description="Disordered" evidence="2">
    <location>
        <begin position="515"/>
        <end position="541"/>
    </location>
</feature>
<comment type="caution">
    <text evidence="4">The sequence shown here is derived from an EMBL/GenBank/DDBJ whole genome shotgun (WGS) entry which is preliminary data.</text>
</comment>
<dbReference type="Pfam" id="PF00615">
    <property type="entry name" value="RGS"/>
    <property type="match status" value="2"/>
</dbReference>
<dbReference type="Gene3D" id="1.10.167.10">
    <property type="entry name" value="Regulator of G-protein Signalling 4, domain 2"/>
    <property type="match status" value="3"/>
</dbReference>